<organism evidence="2 3">
    <name type="scientific">Croceibacterium xixiisoli</name>
    <dbReference type="NCBI Taxonomy" id="1476466"/>
    <lineage>
        <taxon>Bacteria</taxon>
        <taxon>Pseudomonadati</taxon>
        <taxon>Pseudomonadota</taxon>
        <taxon>Alphaproteobacteria</taxon>
        <taxon>Sphingomonadales</taxon>
        <taxon>Erythrobacteraceae</taxon>
        <taxon>Croceibacterium</taxon>
    </lineage>
</organism>
<dbReference type="Proteomes" id="UP000469430">
    <property type="component" value="Unassembled WGS sequence"/>
</dbReference>
<name>A0A6I4TSD4_9SPHN</name>
<evidence type="ECO:0000313" key="3">
    <source>
        <dbReference type="Proteomes" id="UP000469430"/>
    </source>
</evidence>
<feature type="chain" id="PRO_5026361834" description="PsbP C-terminal domain-containing protein" evidence="1">
    <location>
        <begin position="23"/>
        <end position="196"/>
    </location>
</feature>
<keyword evidence="3" id="KW-1185">Reference proteome</keyword>
<accession>A0A6I4TSD4</accession>
<proteinExistence type="predicted"/>
<dbReference type="AlphaFoldDB" id="A0A6I4TSD4"/>
<dbReference type="EMBL" id="WTYJ01000001">
    <property type="protein sequence ID" value="MXO98041.1"/>
    <property type="molecule type" value="Genomic_DNA"/>
</dbReference>
<feature type="signal peptide" evidence="1">
    <location>
        <begin position="1"/>
        <end position="22"/>
    </location>
</feature>
<evidence type="ECO:0008006" key="4">
    <source>
        <dbReference type="Google" id="ProtNLM"/>
    </source>
</evidence>
<gene>
    <name evidence="2" type="ORF">GRI97_03440</name>
</gene>
<evidence type="ECO:0000313" key="2">
    <source>
        <dbReference type="EMBL" id="MXO98041.1"/>
    </source>
</evidence>
<comment type="caution">
    <text evidence="2">The sequence shown here is derived from an EMBL/GenBank/DDBJ whole genome shotgun (WGS) entry which is preliminary data.</text>
</comment>
<keyword evidence="1" id="KW-0732">Signal</keyword>
<sequence>MYKWIAPALAAAALTFSAPGWAHKLMGAGERVEVARSGMALTPTTDWNKLSYRPGKFAERWTMDGEMLNDVIFYTVPANEPLLREVDKRNRPLPQFQANMLAVEIPQLLESTKRIANDVAIFTTTSSTPAKLGGVDGVKFTYQFVGTDELRRNGEAFAAISNGTLYMISYEAPEIHYFDKDLENYRKLVESVSIAG</sequence>
<protein>
    <recommendedName>
        <fullName evidence="4">PsbP C-terminal domain-containing protein</fullName>
    </recommendedName>
</protein>
<reference evidence="2 3" key="1">
    <citation type="submission" date="2019-12" db="EMBL/GenBank/DDBJ databases">
        <title>Genomic-based taxomic classification of the family Erythrobacteraceae.</title>
        <authorList>
            <person name="Xu L."/>
        </authorList>
    </citation>
    <scope>NUCLEOTIDE SEQUENCE [LARGE SCALE GENOMIC DNA]</scope>
    <source>
        <strain evidence="2 3">S36</strain>
    </source>
</reference>
<evidence type="ECO:0000256" key="1">
    <source>
        <dbReference type="SAM" id="SignalP"/>
    </source>
</evidence>
<dbReference type="RefSeq" id="WP_161389716.1">
    <property type="nucleotide sequence ID" value="NZ_JBHSCP010000001.1"/>
</dbReference>
<dbReference type="OrthoDB" id="6306524at2"/>